<sequence length="165" mass="18937">MKHIVSCEIIKDLLPNYIENILSNEGNELVKSHIDSCSNCRKECEIISSNLSIDSIGKAKVDYLKKINKKFLIILISLLLVTVISTILLVFYSEPNIDEGILTLIFLVFVIIAIIIKYVIPLIGLVFSIVYLKKTHKKFLIIPIIIFGILLFKSLYIYIRNLIYY</sequence>
<name>R9CFF8_9CLOT</name>
<protein>
    <recommendedName>
        <fullName evidence="2">Putative zinc-finger domain-containing protein</fullName>
    </recommendedName>
</protein>
<keyword evidence="4" id="KW-1185">Reference proteome</keyword>
<evidence type="ECO:0000313" key="3">
    <source>
        <dbReference type="EMBL" id="EOR27755.1"/>
    </source>
</evidence>
<feature type="transmembrane region" description="Helical" evidence="1">
    <location>
        <begin position="71"/>
        <end position="92"/>
    </location>
</feature>
<feature type="domain" description="Putative zinc-finger" evidence="2">
    <location>
        <begin position="7"/>
        <end position="41"/>
    </location>
</feature>
<organism evidence="3 4">
    <name type="scientific">Clostridium sartagoforme AAU1</name>
    <dbReference type="NCBI Taxonomy" id="1202534"/>
    <lineage>
        <taxon>Bacteria</taxon>
        <taxon>Bacillati</taxon>
        <taxon>Bacillota</taxon>
        <taxon>Clostridia</taxon>
        <taxon>Eubacteriales</taxon>
        <taxon>Clostridiaceae</taxon>
        <taxon>Clostridium</taxon>
    </lineage>
</organism>
<gene>
    <name evidence="3" type="ORF">A500_03051</name>
</gene>
<dbReference type="InterPro" id="IPR027383">
    <property type="entry name" value="Znf_put"/>
</dbReference>
<dbReference type="OrthoDB" id="6194834at2"/>
<evidence type="ECO:0000313" key="4">
    <source>
        <dbReference type="Proteomes" id="UP000013988"/>
    </source>
</evidence>
<dbReference type="Pfam" id="PF13490">
    <property type="entry name" value="zf-HC2"/>
    <property type="match status" value="1"/>
</dbReference>
<feature type="transmembrane region" description="Helical" evidence="1">
    <location>
        <begin position="104"/>
        <end position="132"/>
    </location>
</feature>
<evidence type="ECO:0000256" key="1">
    <source>
        <dbReference type="SAM" id="Phobius"/>
    </source>
</evidence>
<keyword evidence="1" id="KW-0472">Membrane</keyword>
<comment type="caution">
    <text evidence="3">The sequence shown here is derived from an EMBL/GenBank/DDBJ whole genome shotgun (WGS) entry which is preliminary data.</text>
</comment>
<dbReference type="RefSeq" id="WP_016206090.1">
    <property type="nucleotide sequence ID" value="NZ_ASRV01000033.1"/>
</dbReference>
<feature type="transmembrane region" description="Helical" evidence="1">
    <location>
        <begin position="139"/>
        <end position="159"/>
    </location>
</feature>
<dbReference type="PATRIC" id="fig|1202534.3.peg.606"/>
<accession>R9CFF8</accession>
<dbReference type="EMBL" id="ASRV01000033">
    <property type="protein sequence ID" value="EOR27755.1"/>
    <property type="molecule type" value="Genomic_DNA"/>
</dbReference>
<keyword evidence="1" id="KW-0812">Transmembrane</keyword>
<keyword evidence="1" id="KW-1133">Transmembrane helix</keyword>
<evidence type="ECO:0000259" key="2">
    <source>
        <dbReference type="Pfam" id="PF13490"/>
    </source>
</evidence>
<reference evidence="3 4" key="1">
    <citation type="submission" date="2013-03" db="EMBL/GenBank/DDBJ databases">
        <title>Whole genome shotgun sequencing of Clostridium sartagoforme AAU1.</title>
        <authorList>
            <person name="Joshi C.G."/>
            <person name="Duggirala S.M."/>
            <person name="Nathani N.M."/>
            <person name="Bhatt V.D."/>
            <person name="Patel A.K."/>
            <person name="Pandya P.R."/>
            <person name="KaPatel J.A."/>
        </authorList>
    </citation>
    <scope>NUCLEOTIDE SEQUENCE [LARGE SCALE GENOMIC DNA]</scope>
    <source>
        <strain evidence="3 4">AAU1</strain>
    </source>
</reference>
<dbReference type="Proteomes" id="UP000013988">
    <property type="component" value="Unassembled WGS sequence"/>
</dbReference>
<proteinExistence type="predicted"/>
<dbReference type="AlphaFoldDB" id="R9CFF8"/>